<proteinExistence type="predicted"/>
<dbReference type="OrthoDB" id="9776955at2"/>
<dbReference type="InterPro" id="IPR028082">
    <property type="entry name" value="Peripla_BP_I"/>
</dbReference>
<dbReference type="RefSeq" id="WP_113880769.1">
    <property type="nucleotide sequence ID" value="NZ_QNSF01000001.1"/>
</dbReference>
<organism evidence="1 2">
    <name type="scientific">Cytobacillus firmus</name>
    <name type="common">Bacillus firmus</name>
    <dbReference type="NCBI Taxonomy" id="1399"/>
    <lineage>
        <taxon>Bacteria</taxon>
        <taxon>Bacillati</taxon>
        <taxon>Bacillota</taxon>
        <taxon>Bacilli</taxon>
        <taxon>Bacillales</taxon>
        <taxon>Bacillaceae</taxon>
        <taxon>Cytobacillus</taxon>
    </lineage>
</organism>
<evidence type="ECO:0000313" key="2">
    <source>
        <dbReference type="Proteomes" id="UP000252731"/>
    </source>
</evidence>
<protein>
    <submittedName>
        <fullName evidence="1">Putative ABC transport system substrate-binding protein</fullName>
    </submittedName>
</protein>
<name>A0A366K532_CYTFI</name>
<dbReference type="PANTHER" id="PTHR35271">
    <property type="entry name" value="ABC TRANSPORTER, SUBSTRATE-BINDING LIPOPROTEIN-RELATED"/>
    <property type="match status" value="1"/>
</dbReference>
<comment type="caution">
    <text evidence="1">The sequence shown here is derived from an EMBL/GenBank/DDBJ whole genome shotgun (WGS) entry which is preliminary data.</text>
</comment>
<dbReference type="Gene3D" id="3.40.50.2300">
    <property type="match status" value="2"/>
</dbReference>
<dbReference type="EMBL" id="QNSF01000001">
    <property type="protein sequence ID" value="RBP96213.1"/>
    <property type="molecule type" value="Genomic_DNA"/>
</dbReference>
<dbReference type="PANTHER" id="PTHR35271:SF1">
    <property type="entry name" value="ABC TRANSPORTER, SUBSTRATE-BINDING LIPOPROTEIN"/>
    <property type="match status" value="1"/>
</dbReference>
<dbReference type="AlphaFoldDB" id="A0A366K532"/>
<dbReference type="CDD" id="cd06325">
    <property type="entry name" value="PBP1_ABC_unchar_transporter"/>
    <property type="match status" value="1"/>
</dbReference>
<dbReference type="Pfam" id="PF04392">
    <property type="entry name" value="ABC_sub_bind"/>
    <property type="match status" value="1"/>
</dbReference>
<reference evidence="1 2" key="1">
    <citation type="submission" date="2018-06" db="EMBL/GenBank/DDBJ databases">
        <title>Freshwater and sediment microbial communities from various areas in North America, analyzing microbe dynamics in response to fracking.</title>
        <authorList>
            <person name="Lamendella R."/>
        </authorList>
    </citation>
    <scope>NUCLEOTIDE SEQUENCE [LARGE SCALE GENOMIC DNA]</scope>
    <source>
        <strain evidence="1 2">14_TX</strain>
    </source>
</reference>
<keyword evidence="2" id="KW-1185">Reference proteome</keyword>
<gene>
    <name evidence="1" type="ORF">DFO70_10116</name>
</gene>
<dbReference type="STRING" id="1399.VL14_12730"/>
<evidence type="ECO:0000313" key="1">
    <source>
        <dbReference type="EMBL" id="RBP96213.1"/>
    </source>
</evidence>
<sequence>MKKSLKTLSLLMAAGMLVLSGCGEEKSSGSGSSSGGDEKKQYTIGITQFVEHPSLDAATEGFKKALEDEGFKEGDNVKFDFQNAQADMNNTQSIANNFVGDKVDMIFANATPSAVSALNATKDIPILFTSVTDPVGAGLVESFDQPGDNITGTTDNHPEGTSKTIDFMIDEAGVKNIGIIYNSGEQNSEVQVKQVKELAEPKGAKIVEASVSTSAEVKQAADSLVGRVDAIYIPTDNTVVSALESVISVADSKKIPLFVGELDSMKRGAIAASGFNYFDLGYQTGKMAAEILKGNKKPSEIPVELPGSLKLVINKKAAEAQGLEVKEEWADFAEFHEE</sequence>
<dbReference type="SUPFAM" id="SSF53822">
    <property type="entry name" value="Periplasmic binding protein-like I"/>
    <property type="match status" value="1"/>
</dbReference>
<dbReference type="Proteomes" id="UP000252731">
    <property type="component" value="Unassembled WGS sequence"/>
</dbReference>
<dbReference type="PROSITE" id="PS51257">
    <property type="entry name" value="PROKAR_LIPOPROTEIN"/>
    <property type="match status" value="1"/>
</dbReference>
<accession>A0A366K532</accession>
<dbReference type="InterPro" id="IPR007487">
    <property type="entry name" value="ABC_transpt-TYRBP-like"/>
</dbReference>